<dbReference type="InterPro" id="IPR029055">
    <property type="entry name" value="Ntn_hydrolases_N"/>
</dbReference>
<accession>A0A1M5E0M2</accession>
<gene>
    <name evidence="4" type="ORF">SAMN05444008_111156</name>
</gene>
<organism evidence="4 5">
    <name type="scientific">Cnuella takakiae</name>
    <dbReference type="NCBI Taxonomy" id="1302690"/>
    <lineage>
        <taxon>Bacteria</taxon>
        <taxon>Pseudomonadati</taxon>
        <taxon>Bacteroidota</taxon>
        <taxon>Chitinophagia</taxon>
        <taxon>Chitinophagales</taxon>
        <taxon>Chitinophagaceae</taxon>
        <taxon>Cnuella</taxon>
    </lineage>
</organism>
<dbReference type="PANTHER" id="PTHR10188">
    <property type="entry name" value="L-ASPARAGINASE"/>
    <property type="match status" value="1"/>
</dbReference>
<reference evidence="4 5" key="1">
    <citation type="submission" date="2016-11" db="EMBL/GenBank/DDBJ databases">
        <authorList>
            <person name="Jaros S."/>
            <person name="Januszkiewicz K."/>
            <person name="Wedrychowicz H."/>
        </authorList>
    </citation>
    <scope>NUCLEOTIDE SEQUENCE [LARGE SCALE GENOMIC DNA]</scope>
    <source>
        <strain evidence="4 5">DSM 26897</strain>
    </source>
</reference>
<sequence length="357" mass="38592">MCATKADLSYLDALNRYAFHMLNRRNFLQLGSLGAAGIFSNKLFAASSKPLRPIVISTWDAGIAANRRAWEILGKGGRALDAVEAGVMVTEAEQNCCVGLGANPDRDGIVTLDACIMDEQGNCGSVGALERIKHPISVARRVMEKTPHVMLVGEGAQRFAVAEGFALEPQKLSADAERTYREWLKKSEYKPVINIENKGHGPFAPNRFDNGEWNHDTIGMIAMDASGNLSGSCTTSGMGFKMRGRLGDSPIIGAGLFVDNEVGAATATGMGEEVIRVCGTHLVVEFMRQGLSPEAACKKAVERIVKKNPARAKANQVGFIAINKQGQYGGYCLQEGFSYAVCYADDKNFLVKGKHYF</sequence>
<evidence type="ECO:0000313" key="5">
    <source>
        <dbReference type="Proteomes" id="UP000184368"/>
    </source>
</evidence>
<dbReference type="InterPro" id="IPR000246">
    <property type="entry name" value="Peptidase_T2"/>
</dbReference>
<dbReference type="Proteomes" id="UP000184368">
    <property type="component" value="Unassembled WGS sequence"/>
</dbReference>
<evidence type="ECO:0000313" key="4">
    <source>
        <dbReference type="EMBL" id="SHF72730.1"/>
    </source>
</evidence>
<dbReference type="SUPFAM" id="SSF56235">
    <property type="entry name" value="N-terminal nucleophile aminohydrolases (Ntn hydrolases)"/>
    <property type="match status" value="1"/>
</dbReference>
<dbReference type="EMBL" id="FQUO01000011">
    <property type="protein sequence ID" value="SHF72730.1"/>
    <property type="molecule type" value="Genomic_DNA"/>
</dbReference>
<dbReference type="CDD" id="cd04513">
    <property type="entry name" value="Glycosylasparaginase"/>
    <property type="match status" value="1"/>
</dbReference>
<keyword evidence="5" id="KW-1185">Reference proteome</keyword>
<evidence type="ECO:0000256" key="3">
    <source>
        <dbReference type="PIRSR" id="PIRSR600246-3"/>
    </source>
</evidence>
<feature type="active site" description="Nucleophile" evidence="1">
    <location>
        <position position="217"/>
    </location>
</feature>
<dbReference type="GO" id="GO:0005737">
    <property type="term" value="C:cytoplasm"/>
    <property type="evidence" value="ECO:0007669"/>
    <property type="project" value="TreeGrafter"/>
</dbReference>
<evidence type="ECO:0000256" key="2">
    <source>
        <dbReference type="PIRSR" id="PIRSR600246-2"/>
    </source>
</evidence>
<dbReference type="PANTHER" id="PTHR10188:SF6">
    <property type="entry name" value="N(4)-(BETA-N-ACETYLGLUCOSAMINYL)-L-ASPARAGINASE"/>
    <property type="match status" value="1"/>
</dbReference>
<dbReference type="FunFam" id="3.60.20.30:FF:000005">
    <property type="entry name" value="N(4)-(Beta-N-acetylglucosaminyl)-L-asparaginase"/>
    <property type="match status" value="1"/>
</dbReference>
<feature type="binding site" evidence="2">
    <location>
        <begin position="245"/>
        <end position="248"/>
    </location>
    <ligand>
        <name>substrate</name>
    </ligand>
</feature>
<dbReference type="Gene3D" id="3.60.20.30">
    <property type="entry name" value="(Glycosyl)asparaginase"/>
    <property type="match status" value="1"/>
</dbReference>
<feature type="site" description="Cleavage; by autolysis" evidence="3">
    <location>
        <begin position="216"/>
        <end position="217"/>
    </location>
</feature>
<feature type="binding site" evidence="2">
    <location>
        <begin position="268"/>
        <end position="271"/>
    </location>
    <ligand>
        <name>substrate</name>
    </ligand>
</feature>
<proteinExistence type="predicted"/>
<dbReference type="GO" id="GO:0016811">
    <property type="term" value="F:hydrolase activity, acting on carbon-nitrogen (but not peptide) bonds, in linear amides"/>
    <property type="evidence" value="ECO:0007669"/>
    <property type="project" value="UniProtKB-ARBA"/>
</dbReference>
<dbReference type="Pfam" id="PF01112">
    <property type="entry name" value="Asparaginase_2"/>
    <property type="match status" value="1"/>
</dbReference>
<protein>
    <submittedName>
        <fullName evidence="4">Asparaginase</fullName>
    </submittedName>
</protein>
<dbReference type="STRING" id="1302690.BUE76_19445"/>
<dbReference type="AlphaFoldDB" id="A0A1M5E0M2"/>
<evidence type="ECO:0000256" key="1">
    <source>
        <dbReference type="PIRSR" id="PIRSR600246-1"/>
    </source>
</evidence>
<name>A0A1M5E0M2_9BACT</name>